<dbReference type="InterPro" id="IPR000064">
    <property type="entry name" value="NLP_P60_dom"/>
</dbReference>
<dbReference type="OrthoDB" id="9813118at2"/>
<feature type="signal peptide" evidence="5">
    <location>
        <begin position="1"/>
        <end position="37"/>
    </location>
</feature>
<feature type="chain" id="PRO_5022124815" evidence="5">
    <location>
        <begin position="38"/>
        <end position="167"/>
    </location>
</feature>
<accession>A0A559JGJ6</accession>
<dbReference type="GO" id="GO:0006508">
    <property type="term" value="P:proteolysis"/>
    <property type="evidence" value="ECO:0007669"/>
    <property type="project" value="UniProtKB-KW"/>
</dbReference>
<dbReference type="PANTHER" id="PTHR47053:SF1">
    <property type="entry name" value="MUREIN DD-ENDOPEPTIDASE MEPH-RELATED"/>
    <property type="match status" value="1"/>
</dbReference>
<evidence type="ECO:0000313" key="7">
    <source>
        <dbReference type="EMBL" id="TVX98997.1"/>
    </source>
</evidence>
<comment type="similarity">
    <text evidence="1">Belongs to the peptidase C40 family.</text>
</comment>
<comment type="caution">
    <text evidence="7">The sequence shown here is derived from an EMBL/GenBank/DDBJ whole genome shotgun (WGS) entry which is preliminary data.</text>
</comment>
<keyword evidence="3" id="KW-0378">Hydrolase</keyword>
<evidence type="ECO:0000256" key="2">
    <source>
        <dbReference type="ARBA" id="ARBA00022670"/>
    </source>
</evidence>
<dbReference type="EMBL" id="VNJI01000085">
    <property type="protein sequence ID" value="TVX98997.1"/>
    <property type="molecule type" value="Genomic_DNA"/>
</dbReference>
<gene>
    <name evidence="7" type="ORF">FPZ49_34120</name>
</gene>
<keyword evidence="4" id="KW-0788">Thiol protease</keyword>
<dbReference type="SUPFAM" id="SSF54001">
    <property type="entry name" value="Cysteine proteinases"/>
    <property type="match status" value="1"/>
</dbReference>
<sequence length="167" mass="18016">MSRIKKNRLSQSLVGIALSLSLIGSASLLVSTPSAHAATVTTSKVDQIVNTALSYQGKVKYRFGTRDSQHLIFDCSAFTQFVFAKSGITIPWGSKAQASVGTPVKDKAHLQKGDLVMFSVGRPGHIDHVGIYLGNGTFVGNSPSRGVAIYDMNSGYWKNRFITGRHL</sequence>
<dbReference type="RefSeq" id="WP_144855003.1">
    <property type="nucleotide sequence ID" value="NZ_VNJI01000085.1"/>
</dbReference>
<dbReference type="InterPro" id="IPR051202">
    <property type="entry name" value="Peptidase_C40"/>
</dbReference>
<feature type="domain" description="NlpC/P60" evidence="6">
    <location>
        <begin position="42"/>
        <end position="167"/>
    </location>
</feature>
<proteinExistence type="inferred from homology"/>
<dbReference type="PANTHER" id="PTHR47053">
    <property type="entry name" value="MUREIN DD-ENDOPEPTIDASE MEPH-RELATED"/>
    <property type="match status" value="1"/>
</dbReference>
<dbReference type="Proteomes" id="UP000317036">
    <property type="component" value="Unassembled WGS sequence"/>
</dbReference>
<organism evidence="7 8">
    <name type="scientific">Paenibacillus cremeus</name>
    <dbReference type="NCBI Taxonomy" id="2163881"/>
    <lineage>
        <taxon>Bacteria</taxon>
        <taxon>Bacillati</taxon>
        <taxon>Bacillota</taxon>
        <taxon>Bacilli</taxon>
        <taxon>Bacillales</taxon>
        <taxon>Paenibacillaceae</taxon>
        <taxon>Paenibacillus</taxon>
    </lineage>
</organism>
<dbReference type="Gene3D" id="3.90.1720.10">
    <property type="entry name" value="endopeptidase domain like (from Nostoc punctiforme)"/>
    <property type="match status" value="1"/>
</dbReference>
<dbReference type="PROSITE" id="PS51935">
    <property type="entry name" value="NLPC_P60"/>
    <property type="match status" value="1"/>
</dbReference>
<dbReference type="InterPro" id="IPR038765">
    <property type="entry name" value="Papain-like_cys_pep_sf"/>
</dbReference>
<name>A0A559JGJ6_9BACL</name>
<evidence type="ECO:0000256" key="5">
    <source>
        <dbReference type="SAM" id="SignalP"/>
    </source>
</evidence>
<evidence type="ECO:0000256" key="4">
    <source>
        <dbReference type="ARBA" id="ARBA00022807"/>
    </source>
</evidence>
<protein>
    <submittedName>
        <fullName evidence="7">NlpC/P60 family protein</fullName>
    </submittedName>
</protein>
<evidence type="ECO:0000259" key="6">
    <source>
        <dbReference type="PROSITE" id="PS51935"/>
    </source>
</evidence>
<dbReference type="AlphaFoldDB" id="A0A559JGJ6"/>
<reference evidence="7 8" key="1">
    <citation type="submission" date="2019-07" db="EMBL/GenBank/DDBJ databases">
        <authorList>
            <person name="Kim J."/>
        </authorList>
    </citation>
    <scope>NUCLEOTIDE SEQUENCE [LARGE SCALE GENOMIC DNA]</scope>
    <source>
        <strain evidence="7 8">JC52</strain>
    </source>
</reference>
<keyword evidence="8" id="KW-1185">Reference proteome</keyword>
<keyword evidence="5" id="KW-0732">Signal</keyword>
<dbReference type="Pfam" id="PF00877">
    <property type="entry name" value="NLPC_P60"/>
    <property type="match status" value="1"/>
</dbReference>
<evidence type="ECO:0000313" key="8">
    <source>
        <dbReference type="Proteomes" id="UP000317036"/>
    </source>
</evidence>
<dbReference type="GO" id="GO:0008234">
    <property type="term" value="F:cysteine-type peptidase activity"/>
    <property type="evidence" value="ECO:0007669"/>
    <property type="project" value="UniProtKB-KW"/>
</dbReference>
<keyword evidence="2" id="KW-0645">Protease</keyword>
<evidence type="ECO:0000256" key="3">
    <source>
        <dbReference type="ARBA" id="ARBA00022801"/>
    </source>
</evidence>
<evidence type="ECO:0000256" key="1">
    <source>
        <dbReference type="ARBA" id="ARBA00007074"/>
    </source>
</evidence>